<reference evidence="2" key="1">
    <citation type="submission" date="2021-04" db="EMBL/GenBank/DDBJ databases">
        <authorList>
            <person name="Tunstrom K."/>
        </authorList>
    </citation>
    <scope>NUCLEOTIDE SEQUENCE</scope>
</reference>
<keyword evidence="3" id="KW-1185">Reference proteome</keyword>
<evidence type="ECO:0000313" key="2">
    <source>
        <dbReference type="EMBL" id="CAG4963093.1"/>
    </source>
</evidence>
<dbReference type="OrthoDB" id="7249453at2759"/>
<dbReference type="EMBL" id="CAJQZP010000478">
    <property type="protein sequence ID" value="CAG4963093.1"/>
    <property type="molecule type" value="Genomic_DNA"/>
</dbReference>
<accession>A0A8S3WIQ8</accession>
<protein>
    <submittedName>
        <fullName evidence="2">(apollo) hypothetical protein</fullName>
    </submittedName>
</protein>
<comment type="caution">
    <text evidence="2">The sequence shown here is derived from an EMBL/GenBank/DDBJ whole genome shotgun (WGS) entry which is preliminary data.</text>
</comment>
<dbReference type="Proteomes" id="UP000691718">
    <property type="component" value="Unassembled WGS sequence"/>
</dbReference>
<evidence type="ECO:0000313" key="3">
    <source>
        <dbReference type="Proteomes" id="UP000691718"/>
    </source>
</evidence>
<proteinExistence type="predicted"/>
<dbReference type="AlphaFoldDB" id="A0A8S3WIQ8"/>
<name>A0A8S3WIQ8_PARAO</name>
<organism evidence="2 3">
    <name type="scientific">Parnassius apollo</name>
    <name type="common">Apollo butterfly</name>
    <name type="synonym">Papilio apollo</name>
    <dbReference type="NCBI Taxonomy" id="110799"/>
    <lineage>
        <taxon>Eukaryota</taxon>
        <taxon>Metazoa</taxon>
        <taxon>Ecdysozoa</taxon>
        <taxon>Arthropoda</taxon>
        <taxon>Hexapoda</taxon>
        <taxon>Insecta</taxon>
        <taxon>Pterygota</taxon>
        <taxon>Neoptera</taxon>
        <taxon>Endopterygota</taxon>
        <taxon>Lepidoptera</taxon>
        <taxon>Glossata</taxon>
        <taxon>Ditrysia</taxon>
        <taxon>Papilionoidea</taxon>
        <taxon>Papilionidae</taxon>
        <taxon>Parnassiinae</taxon>
        <taxon>Parnassini</taxon>
        <taxon>Parnassius</taxon>
        <taxon>Parnassius</taxon>
    </lineage>
</organism>
<gene>
    <name evidence="2" type="ORF">PAPOLLO_LOCUS6895</name>
</gene>
<feature type="region of interest" description="Disordered" evidence="1">
    <location>
        <begin position="237"/>
        <end position="256"/>
    </location>
</feature>
<evidence type="ECO:0000256" key="1">
    <source>
        <dbReference type="SAM" id="MobiDB-lite"/>
    </source>
</evidence>
<sequence length="509" mass="59509">MVATNITTIFIIKRHQDTCRALCRCLVEACRCHEANQNYCSHLIPLCVQRCQHGNEYLFDLLQSLLSNNERNIRLFYECGGKNIFAREFLKYEQCLQLLNTIVLNTVLKNKLLEETNILYNLEHFKQLYGPMSQLGQWVTIILYNMNIDDKGFKKHADKNETGMFDKSDNNDDTMELYQNVIKQNYSFEAEKISNTHKKSKIYKRNLNKNIQTEKCLNETKVVTMCKTNNSILRNMENYPHRSDNLPTSCLQRKNSNKNSKKYSYCENQKDVSHTKSIYNQINSNLEESPANKNYTELYAEKRVTNTEEVKKESISEFSFRPPLVSTPKNMYRNNVSRAHISNMSIRKSPINKSYKNQRIKTSHIERIKTDCNKVNVSCRQRTFGASLFNAINESCTRIVTSIRNLFKTKKIEKPHKETFDNSNIDVADIVHCSYSFTDYMLKREALLNEQNSDLTSYRNSFHKECASCNDTLTLKEKLANDDFLKETVKKLKRGLHVYGCDFKVITDF</sequence>